<reference evidence="1" key="2">
    <citation type="submission" date="2014-09" db="EMBL/GenBank/DDBJ databases">
        <authorList>
            <person name="GOMEZ-VALERO Laura"/>
        </authorList>
    </citation>
    <scope>NUCLEOTIDE SEQUENCE</scope>
    <source>
        <strain evidence="1">ATCC33218</strain>
    </source>
</reference>
<keyword evidence="4" id="KW-1185">Reference proteome</keyword>
<reference evidence="3" key="1">
    <citation type="submission" date="2014-09" db="EMBL/GenBank/DDBJ databases">
        <authorList>
            <person name="Gomez-Valero L."/>
        </authorList>
    </citation>
    <scope>NUCLEOTIDE SEQUENCE [LARGE SCALE GENOMIC DNA]</scope>
    <source>
        <strain evidence="3">ATCC33218</strain>
    </source>
</reference>
<dbReference type="HOGENOM" id="CLU_3190044_0_0_6"/>
<dbReference type="EMBL" id="FMVN01000003">
    <property type="protein sequence ID" value="SCY06354.1"/>
    <property type="molecule type" value="Genomic_DNA"/>
</dbReference>
<sequence>MQKILIISFKDCSARESYEEIKYTASLFAEVLPQSQRKEEKPGLFF</sequence>
<dbReference type="AlphaFoldDB" id="A0A098GL74"/>
<evidence type="ECO:0000313" key="3">
    <source>
        <dbReference type="Proteomes" id="UP000032414"/>
    </source>
</evidence>
<evidence type="ECO:0000313" key="4">
    <source>
        <dbReference type="Proteomes" id="UP000182998"/>
    </source>
</evidence>
<dbReference type="Proteomes" id="UP000182998">
    <property type="component" value="Unassembled WGS sequence"/>
</dbReference>
<dbReference type="KEGG" id="tmc:LMI_3011"/>
<evidence type="ECO:0000313" key="1">
    <source>
        <dbReference type="EMBL" id="CEG62241.1"/>
    </source>
</evidence>
<evidence type="ECO:0000313" key="2">
    <source>
        <dbReference type="EMBL" id="SCY06354.1"/>
    </source>
</evidence>
<protein>
    <submittedName>
        <fullName evidence="1">Uncharacterized protein</fullName>
    </submittedName>
</protein>
<reference evidence="2 4" key="3">
    <citation type="submission" date="2016-10" db="EMBL/GenBank/DDBJ databases">
        <authorList>
            <person name="Varghese N."/>
            <person name="Submissions S."/>
        </authorList>
    </citation>
    <scope>NUCLEOTIDE SEQUENCE [LARGE SCALE GENOMIC DNA]</scope>
    <source>
        <strain evidence="2 4">ATCC 33218</strain>
    </source>
</reference>
<proteinExistence type="predicted"/>
<dbReference type="EMBL" id="LN614830">
    <property type="protein sequence ID" value="CEG62241.1"/>
    <property type="molecule type" value="Genomic_DNA"/>
</dbReference>
<dbReference type="Proteomes" id="UP000032414">
    <property type="component" value="Chromosome I"/>
</dbReference>
<name>A0A098GL74_LEGMI</name>
<accession>A0A098GL74</accession>
<organism evidence="1 3">
    <name type="scientific">Legionella micdadei</name>
    <name type="common">Tatlockia micdadei</name>
    <dbReference type="NCBI Taxonomy" id="451"/>
    <lineage>
        <taxon>Bacteria</taxon>
        <taxon>Pseudomonadati</taxon>
        <taxon>Pseudomonadota</taxon>
        <taxon>Gammaproteobacteria</taxon>
        <taxon>Legionellales</taxon>
        <taxon>Legionellaceae</taxon>
        <taxon>Legionella</taxon>
    </lineage>
</organism>
<gene>
    <name evidence="1" type="ORF">LMI_3011</name>
    <name evidence="2" type="ORF">SAMN02982997_00753</name>
</gene>